<dbReference type="Proteomes" id="UP000001857">
    <property type="component" value="Chromosome I"/>
</dbReference>
<dbReference type="AlphaFoldDB" id="B5FC03"/>
<evidence type="ECO:0000313" key="1">
    <source>
        <dbReference type="EMBL" id="ACH66899.1"/>
    </source>
</evidence>
<name>B5FC03_ALIFM</name>
<proteinExistence type="predicted"/>
<gene>
    <name evidence="1" type="ordered locus">VFMJ11_0838</name>
</gene>
<protein>
    <submittedName>
        <fullName evidence="1">Uncharacterized protein</fullName>
    </submittedName>
</protein>
<dbReference type="EMBL" id="CP001139">
    <property type="protein sequence ID" value="ACH66899.1"/>
    <property type="molecule type" value="Genomic_DNA"/>
</dbReference>
<organism evidence="1 2">
    <name type="scientific">Aliivibrio fischeri (strain MJ11)</name>
    <name type="common">Vibrio fischeri</name>
    <dbReference type="NCBI Taxonomy" id="388396"/>
    <lineage>
        <taxon>Bacteria</taxon>
        <taxon>Pseudomonadati</taxon>
        <taxon>Pseudomonadota</taxon>
        <taxon>Gammaproteobacteria</taxon>
        <taxon>Vibrionales</taxon>
        <taxon>Vibrionaceae</taxon>
        <taxon>Aliivibrio</taxon>
    </lineage>
</organism>
<sequence>MIDTSENNTYSNIGKSILKRLLKTYMEIVSIFKNTTGPL</sequence>
<accession>B5FC03</accession>
<dbReference type="HOGENOM" id="CLU_3318991_0_0_6"/>
<reference evidence="1 2" key="2">
    <citation type="journal article" date="2009" name="Nature">
        <title>A single regulatory gene is sufficient to alter bacterial host range.</title>
        <authorList>
            <person name="Mandel M.J."/>
            <person name="Wollenberg M.S."/>
            <person name="Stabb E.V."/>
            <person name="Visick K.L."/>
            <person name="Ruby E.G."/>
        </authorList>
    </citation>
    <scope>NUCLEOTIDE SEQUENCE [LARGE SCALE GENOMIC DNA]</scope>
    <source>
        <strain evidence="1 2">MJ11</strain>
    </source>
</reference>
<dbReference type="KEGG" id="vfm:VFMJ11_0838"/>
<reference evidence="2" key="1">
    <citation type="submission" date="2008-08" db="EMBL/GenBank/DDBJ databases">
        <title>Complete sequence of Vibrio fischeri strain MJ11.</title>
        <authorList>
            <person name="Mandel M.J."/>
            <person name="Stabb E.V."/>
            <person name="Ruby E.G."/>
            <person name="Ferriera S."/>
            <person name="Johnson J."/>
            <person name="Kravitz S."/>
            <person name="Beeson K."/>
            <person name="Sutton G."/>
            <person name="Rogers Y.-H."/>
            <person name="Friedman R."/>
            <person name="Frazier M."/>
            <person name="Venter J.C."/>
        </authorList>
    </citation>
    <scope>NUCLEOTIDE SEQUENCE [LARGE SCALE GENOMIC DNA]</scope>
    <source>
        <strain evidence="2">MJ11</strain>
    </source>
</reference>
<evidence type="ECO:0000313" key="2">
    <source>
        <dbReference type="Proteomes" id="UP000001857"/>
    </source>
</evidence>